<sequence length="209" mass="24142">MKIISAEVMDPALSGDYDTPARLEVMVDAVPDEPSFVETNVGQFSIIHHHWLQSIFSDLPEWDDEDTQASASIFNSAMATEDREPVVPVTVVYITGDNFPVWKDYYVKVTRVRRILNRLERESIGAGYEIVPDPTYALEKKQAWMISHPERVCVVCVEDDMQIHGVIASQIKRGCKMQQVRSHRVVPMCKHHRIEWNRAHEDRRKKELN</sequence>
<dbReference type="OrthoDB" id="16386at10239"/>
<reference evidence="1 2" key="1">
    <citation type="journal article" date="2015" name="PLoS ONE">
        <title>Lysis to Kill: Evaluation of the Lytic Abilities, and Genomics of Nine Bacteriophages Infective for Gordonia spp. and Their Potential Use in Activated Sludge Foam Biocontrol.</title>
        <authorList>
            <person name="Dyson Z.A."/>
            <person name="Tucci J."/>
            <person name="Seviour R.J."/>
            <person name="Petrovski S."/>
        </authorList>
    </citation>
    <scope>NUCLEOTIDE SEQUENCE [LARGE SCALE GENOMIC DNA]</scope>
</reference>
<proteinExistence type="predicted"/>
<dbReference type="RefSeq" id="YP_009189210.1">
    <property type="nucleotide sequence ID" value="NC_028673.1"/>
</dbReference>
<protein>
    <submittedName>
        <fullName evidence="1">Uncharacterized protein</fullName>
    </submittedName>
</protein>
<gene>
    <name evidence="1" type="ORF">GMA7_73</name>
</gene>
<name>A0A0K0N6Q5_9CAUD</name>
<dbReference type="EMBL" id="KR063278">
    <property type="protein sequence ID" value="AKJ72510.1"/>
    <property type="molecule type" value="Genomic_DNA"/>
</dbReference>
<dbReference type="GeneID" id="26517433"/>
<dbReference type="KEGG" id="vg:26517433"/>
<evidence type="ECO:0000313" key="2">
    <source>
        <dbReference type="Proteomes" id="UP000202743"/>
    </source>
</evidence>
<dbReference type="Proteomes" id="UP000202743">
    <property type="component" value="Segment"/>
</dbReference>
<evidence type="ECO:0000313" key="1">
    <source>
        <dbReference type="EMBL" id="AKJ72510.1"/>
    </source>
</evidence>
<keyword evidence="2" id="KW-1185">Reference proteome</keyword>
<accession>A0A0K0N6Q5</accession>
<organism evidence="1 2">
    <name type="scientific">Gordonia phage GMA7</name>
    <dbReference type="NCBI Taxonomy" id="1647286"/>
    <lineage>
        <taxon>Viruses</taxon>
        <taxon>Duplodnaviria</taxon>
        <taxon>Heunggongvirae</taxon>
        <taxon>Uroviricota</taxon>
        <taxon>Caudoviricetes</taxon>
        <taxon>Getseptimavirus</taxon>
        <taxon>Getseptimavirus GMA7</taxon>
    </lineage>
</organism>